<gene>
    <name evidence="2" type="ORF">HID58_056772</name>
</gene>
<dbReference type="Proteomes" id="UP000824890">
    <property type="component" value="Unassembled WGS sequence"/>
</dbReference>
<feature type="transmembrane region" description="Helical" evidence="1">
    <location>
        <begin position="450"/>
        <end position="474"/>
    </location>
</feature>
<proteinExistence type="predicted"/>
<protein>
    <submittedName>
        <fullName evidence="2">Uncharacterized protein</fullName>
    </submittedName>
</protein>
<accession>A0ABQ8API2</accession>
<feature type="non-terminal residue" evidence="2">
    <location>
        <position position="1"/>
    </location>
</feature>
<comment type="caution">
    <text evidence="2">The sequence shown here is derived from an EMBL/GenBank/DDBJ whole genome shotgun (WGS) entry which is preliminary data.</text>
</comment>
<keyword evidence="1" id="KW-0472">Membrane</keyword>
<keyword evidence="3" id="KW-1185">Reference proteome</keyword>
<organism evidence="2 3">
    <name type="scientific">Brassica napus</name>
    <name type="common">Rape</name>
    <dbReference type="NCBI Taxonomy" id="3708"/>
    <lineage>
        <taxon>Eukaryota</taxon>
        <taxon>Viridiplantae</taxon>
        <taxon>Streptophyta</taxon>
        <taxon>Embryophyta</taxon>
        <taxon>Tracheophyta</taxon>
        <taxon>Spermatophyta</taxon>
        <taxon>Magnoliopsida</taxon>
        <taxon>eudicotyledons</taxon>
        <taxon>Gunneridae</taxon>
        <taxon>Pentapetalae</taxon>
        <taxon>rosids</taxon>
        <taxon>malvids</taxon>
        <taxon>Brassicales</taxon>
        <taxon>Brassicaceae</taxon>
        <taxon>Brassiceae</taxon>
        <taxon>Brassica</taxon>
    </lineage>
</organism>
<evidence type="ECO:0000256" key="1">
    <source>
        <dbReference type="SAM" id="Phobius"/>
    </source>
</evidence>
<name>A0ABQ8API2_BRANA</name>
<sequence length="502" mass="54997">DCEKHIITRDELVVTPSFLHPPLEAALLSHIYGGNWVSSIVTPSVTSSIAIPSPSRSAAVSALSDVVRSPLSAAVFVVPSEALSPPEPPDPPPCLPFPVPFEALSPPEPPDPPDASCRLFVHLHVDTPFTLSQAFSKIRNLETPFPNLTSGGVVSFVFFGATRIGSKCLYPAVCNVLLADVLFGVVTVLLPFISSPQALIHISTLKPPSRMATKNVGGGGLLAYRLHSPVVYRSPFGCVDDTSFAYGLHSPVIYMSLFGSCFYLPTTPHCNVLHAHISYVFSTYSTTVEWFRQLFVWLMLEFRFMILAGDRPMGLVSFGSTFATSSSIYIALARSFAVCSSLTGSISDVGVVFVEEKPIVTFIPMNMEVAGYSPLVPRLSQSYFLIFTPIWSELDEQASLVLQRSSSLRMLFSAYGAVCVVLRVTLDSVFEEAYDVVVIRFHLVSFWDLYRFSIIYLVVVVCLAAIASLYPLLLEFNTVHAEYMPKYSSCHAAHAEYQVNFG</sequence>
<keyword evidence="1" id="KW-0812">Transmembrane</keyword>
<feature type="transmembrane region" description="Helical" evidence="1">
    <location>
        <begin position="169"/>
        <end position="193"/>
    </location>
</feature>
<keyword evidence="1" id="KW-1133">Transmembrane helix</keyword>
<evidence type="ECO:0000313" key="3">
    <source>
        <dbReference type="Proteomes" id="UP000824890"/>
    </source>
</evidence>
<reference evidence="2 3" key="1">
    <citation type="submission" date="2021-05" db="EMBL/GenBank/DDBJ databases">
        <title>Genome Assembly of Synthetic Allotetraploid Brassica napus Reveals Homoeologous Exchanges between Subgenomes.</title>
        <authorList>
            <person name="Davis J.T."/>
        </authorList>
    </citation>
    <scope>NUCLEOTIDE SEQUENCE [LARGE SCALE GENOMIC DNA]</scope>
    <source>
        <strain evidence="3">cv. Da-Ae</strain>
        <tissue evidence="2">Seedling</tissue>
    </source>
</reference>
<dbReference type="EMBL" id="JAGKQM010000013">
    <property type="protein sequence ID" value="KAH0894343.1"/>
    <property type="molecule type" value="Genomic_DNA"/>
</dbReference>
<evidence type="ECO:0000313" key="2">
    <source>
        <dbReference type="EMBL" id="KAH0894343.1"/>
    </source>
</evidence>